<dbReference type="Proteomes" id="UP000036681">
    <property type="component" value="Unplaced"/>
</dbReference>
<keyword evidence="1" id="KW-1185">Reference proteome</keyword>
<protein>
    <submittedName>
        <fullName evidence="2">Neur_chan_LBD domain-containing protein</fullName>
    </submittedName>
</protein>
<sequence length="67" mass="7538">MELLKAIVESYKKAFPSGTQLESTKDAILRINHFIDGIPAFERIDVLDKKKLISNGFKGLLVSFTQL</sequence>
<organism evidence="1 2">
    <name type="scientific">Ascaris lumbricoides</name>
    <name type="common">Giant roundworm</name>
    <dbReference type="NCBI Taxonomy" id="6252"/>
    <lineage>
        <taxon>Eukaryota</taxon>
        <taxon>Metazoa</taxon>
        <taxon>Ecdysozoa</taxon>
        <taxon>Nematoda</taxon>
        <taxon>Chromadorea</taxon>
        <taxon>Rhabditida</taxon>
        <taxon>Spirurina</taxon>
        <taxon>Ascaridomorpha</taxon>
        <taxon>Ascaridoidea</taxon>
        <taxon>Ascarididae</taxon>
        <taxon>Ascaris</taxon>
    </lineage>
</organism>
<name>A0A0M3IXL4_ASCLU</name>
<proteinExistence type="predicted"/>
<reference evidence="2" key="1">
    <citation type="submission" date="2017-02" db="UniProtKB">
        <authorList>
            <consortium name="WormBaseParasite"/>
        </authorList>
    </citation>
    <scope>IDENTIFICATION</scope>
</reference>
<accession>A0A0M3IXL4</accession>
<evidence type="ECO:0000313" key="1">
    <source>
        <dbReference type="Proteomes" id="UP000036681"/>
    </source>
</evidence>
<dbReference type="AlphaFoldDB" id="A0A0M3IXL4"/>
<evidence type="ECO:0000313" key="2">
    <source>
        <dbReference type="WBParaSite" id="ALUE_0002349201-mRNA-1"/>
    </source>
</evidence>
<dbReference type="WBParaSite" id="ALUE_0002349201-mRNA-1">
    <property type="protein sequence ID" value="ALUE_0002349201-mRNA-1"/>
    <property type="gene ID" value="ALUE_0002349201"/>
</dbReference>